<evidence type="ECO:0000313" key="1">
    <source>
        <dbReference type="EMBL" id="TFK88068.1"/>
    </source>
</evidence>
<dbReference type="EMBL" id="ML211127">
    <property type="protein sequence ID" value="TFK88068.1"/>
    <property type="molecule type" value="Genomic_DNA"/>
</dbReference>
<sequence>MRRNCCALPQRGTGIAVMPRTTIDITMAALEPLFRFMSAEIKNVCTVPSARLRPGVVCTHYLAYQRRNGYLVTWVGPTMESYLESRVNNMILFDGLPSLPAKQGRGYASALVRSLNSMVSSSRPKSRDDRVPHYSGRAEVLPVRWVSPCGGDVDGRRQPIVDGWTCARETGGF</sequence>
<protein>
    <recommendedName>
        <fullName evidence="3">N-acetyltransferase domain-containing protein</fullName>
    </recommendedName>
</protein>
<evidence type="ECO:0008006" key="3">
    <source>
        <dbReference type="Google" id="ProtNLM"/>
    </source>
</evidence>
<dbReference type="AlphaFoldDB" id="A0A5C3PIB0"/>
<dbReference type="InParanoid" id="A0A5C3PIB0"/>
<name>A0A5C3PIB0_9APHY</name>
<keyword evidence="2" id="KW-1185">Reference proteome</keyword>
<organism evidence="1 2">
    <name type="scientific">Polyporus arcularius HHB13444</name>
    <dbReference type="NCBI Taxonomy" id="1314778"/>
    <lineage>
        <taxon>Eukaryota</taxon>
        <taxon>Fungi</taxon>
        <taxon>Dikarya</taxon>
        <taxon>Basidiomycota</taxon>
        <taxon>Agaricomycotina</taxon>
        <taxon>Agaricomycetes</taxon>
        <taxon>Polyporales</taxon>
        <taxon>Polyporaceae</taxon>
        <taxon>Polyporus</taxon>
    </lineage>
</organism>
<evidence type="ECO:0000313" key="2">
    <source>
        <dbReference type="Proteomes" id="UP000308197"/>
    </source>
</evidence>
<dbReference type="Proteomes" id="UP000308197">
    <property type="component" value="Unassembled WGS sequence"/>
</dbReference>
<proteinExistence type="predicted"/>
<accession>A0A5C3PIB0</accession>
<reference evidence="1 2" key="1">
    <citation type="journal article" date="2019" name="Nat. Ecol. Evol.">
        <title>Megaphylogeny resolves global patterns of mushroom evolution.</title>
        <authorList>
            <person name="Varga T."/>
            <person name="Krizsan K."/>
            <person name="Foldi C."/>
            <person name="Dima B."/>
            <person name="Sanchez-Garcia M."/>
            <person name="Sanchez-Ramirez S."/>
            <person name="Szollosi G.J."/>
            <person name="Szarkandi J.G."/>
            <person name="Papp V."/>
            <person name="Albert L."/>
            <person name="Andreopoulos W."/>
            <person name="Angelini C."/>
            <person name="Antonin V."/>
            <person name="Barry K.W."/>
            <person name="Bougher N.L."/>
            <person name="Buchanan P."/>
            <person name="Buyck B."/>
            <person name="Bense V."/>
            <person name="Catcheside P."/>
            <person name="Chovatia M."/>
            <person name="Cooper J."/>
            <person name="Damon W."/>
            <person name="Desjardin D."/>
            <person name="Finy P."/>
            <person name="Geml J."/>
            <person name="Haridas S."/>
            <person name="Hughes K."/>
            <person name="Justo A."/>
            <person name="Karasinski D."/>
            <person name="Kautmanova I."/>
            <person name="Kiss B."/>
            <person name="Kocsube S."/>
            <person name="Kotiranta H."/>
            <person name="LaButti K.M."/>
            <person name="Lechner B.E."/>
            <person name="Liimatainen K."/>
            <person name="Lipzen A."/>
            <person name="Lukacs Z."/>
            <person name="Mihaltcheva S."/>
            <person name="Morgado L.N."/>
            <person name="Niskanen T."/>
            <person name="Noordeloos M.E."/>
            <person name="Ohm R.A."/>
            <person name="Ortiz-Santana B."/>
            <person name="Ovrebo C."/>
            <person name="Racz N."/>
            <person name="Riley R."/>
            <person name="Savchenko A."/>
            <person name="Shiryaev A."/>
            <person name="Soop K."/>
            <person name="Spirin V."/>
            <person name="Szebenyi C."/>
            <person name="Tomsovsky M."/>
            <person name="Tulloss R.E."/>
            <person name="Uehling J."/>
            <person name="Grigoriev I.V."/>
            <person name="Vagvolgyi C."/>
            <person name="Papp T."/>
            <person name="Martin F.M."/>
            <person name="Miettinen O."/>
            <person name="Hibbett D.S."/>
            <person name="Nagy L.G."/>
        </authorList>
    </citation>
    <scope>NUCLEOTIDE SEQUENCE [LARGE SCALE GENOMIC DNA]</scope>
    <source>
        <strain evidence="1 2">HHB13444</strain>
    </source>
</reference>
<gene>
    <name evidence="1" type="ORF">K466DRAFT_87730</name>
</gene>